<dbReference type="SUPFAM" id="SSF50685">
    <property type="entry name" value="Barwin-like endoglucanases"/>
    <property type="match status" value="1"/>
</dbReference>
<evidence type="ECO:0000313" key="14">
    <source>
        <dbReference type="EMBL" id="KAL3503223.1"/>
    </source>
</evidence>
<dbReference type="PRINTS" id="PR01226">
    <property type="entry name" value="EXPANSIN"/>
</dbReference>
<dbReference type="GO" id="GO:0016020">
    <property type="term" value="C:membrane"/>
    <property type="evidence" value="ECO:0007669"/>
    <property type="project" value="UniProtKB-SubCell"/>
</dbReference>
<sequence length="730" mass="82700">ELMEVAKYYSLFLGQIFLFISVVFEGINVVEASGWLNAHATFYGINQDPSKLGGACGYENTYQAGFGVYTTALSGALFRGGEACGACYQVTCNTMLDRKWCLPRGSVTVTATNFCPPNHNGGWCDPPRQHFDMSMPAFLRIARQGNEGVVPVLYTRVSCTRKGGVRFTLKGQSNFNMVMISNVGGDGDIKNAWIRGSRTRNWVAMRRNWGANWQTSLDIRSQTLSFRLTLVNGRTLDFFNVVPSSWQFGQTFAAPNHGCGEARPTTSKSGLRMLTINATESSAVIPVLDQWIEEGRKVQKIELQRIIRDLRSRRRYSQALQVSEWMSHGGLWSFSPSDCAVHVDLIGVVHGWATAECYFDSLKDQEKTDKTYGALLNCYVREGLLDKSLLHVQKMKETGYASSTLIYNNLMCLYKQNGQLDKVPELLVEMKKNGVSPNNFSYRICINCYGEKSNFASLEELLEEMENQSHISMDWTTYSIVSNYYIRANQREKAIVFLKKLEDALHKDAVGYNHLISLHGQLGNLDEVMRLWGVQKIVCKKQINRDYITMLGVLVKLGELEKAKELLQDWESSCHTYDFRVPNILLIGFCQRGLTEKAEDMLREIVKKGKVPTPNSWGIIAGGYMNKDNMEKAFECMKEALAVLGQNPKWDPKPRLVYNILNWLGNREELEEVQAFISSLKTVVPANRNLYHALIKANIRDRKDVDWVLKSMKADCIEEDAKVEKLLGMR</sequence>
<keyword evidence="5" id="KW-0134">Cell wall</keyword>
<dbReference type="InterPro" id="IPR011990">
    <property type="entry name" value="TPR-like_helical_dom_sf"/>
</dbReference>
<dbReference type="SUPFAM" id="SSF48452">
    <property type="entry name" value="TPR-like"/>
    <property type="match status" value="1"/>
</dbReference>
<dbReference type="InterPro" id="IPR007112">
    <property type="entry name" value="Expansin/allergen_DPBB_dom"/>
</dbReference>
<dbReference type="InterPro" id="IPR009009">
    <property type="entry name" value="RlpA-like_DPBB"/>
</dbReference>
<evidence type="ECO:0000313" key="15">
    <source>
        <dbReference type="Proteomes" id="UP001630127"/>
    </source>
</evidence>
<evidence type="ECO:0000256" key="10">
    <source>
        <dbReference type="ARBA" id="ARBA00023316"/>
    </source>
</evidence>
<dbReference type="GO" id="GO:0071555">
    <property type="term" value="P:cell wall organization"/>
    <property type="evidence" value="ECO:0007669"/>
    <property type="project" value="UniProtKB-KW"/>
</dbReference>
<keyword evidence="7" id="KW-0732">Signal</keyword>
<evidence type="ECO:0000259" key="13">
    <source>
        <dbReference type="PROSITE" id="PS50843"/>
    </source>
</evidence>
<reference evidence="14 15" key="1">
    <citation type="submission" date="2024-11" db="EMBL/GenBank/DDBJ databases">
        <title>A near-complete genome assembly of Cinchona calisaya.</title>
        <authorList>
            <person name="Lian D.C."/>
            <person name="Zhao X.W."/>
            <person name="Wei L."/>
        </authorList>
    </citation>
    <scope>NUCLEOTIDE SEQUENCE [LARGE SCALE GENOMIC DNA]</scope>
    <source>
        <tissue evidence="14">Nenye</tissue>
    </source>
</reference>
<evidence type="ECO:0000256" key="3">
    <source>
        <dbReference type="ARBA" id="ARBA00005392"/>
    </source>
</evidence>
<dbReference type="InterPro" id="IPR036908">
    <property type="entry name" value="RlpA-like_sf"/>
</dbReference>
<keyword evidence="10" id="KW-0961">Cell wall biogenesis/degradation</keyword>
<feature type="repeat" description="PPR" evidence="11">
    <location>
        <begin position="403"/>
        <end position="437"/>
    </location>
</feature>
<dbReference type="SUPFAM" id="SSF49590">
    <property type="entry name" value="PHL pollen allergen"/>
    <property type="match status" value="1"/>
</dbReference>
<evidence type="ECO:0000256" key="5">
    <source>
        <dbReference type="ARBA" id="ARBA00022512"/>
    </source>
</evidence>
<dbReference type="PROSITE" id="PS51375">
    <property type="entry name" value="PPR"/>
    <property type="match status" value="3"/>
</dbReference>
<dbReference type="InterPro" id="IPR002963">
    <property type="entry name" value="Expansin"/>
</dbReference>
<dbReference type="NCBIfam" id="TIGR00756">
    <property type="entry name" value="PPR"/>
    <property type="match status" value="2"/>
</dbReference>
<dbReference type="PANTHER" id="PTHR45717:SF7">
    <property type="entry name" value="PENTACOTRIPEPTIDE-REPEAT REGION OF PRORP DOMAIN-CONTAINING PROTEIN"/>
    <property type="match status" value="1"/>
</dbReference>
<dbReference type="InterPro" id="IPR036749">
    <property type="entry name" value="Expansin_CBD_sf"/>
</dbReference>
<comment type="subcellular location">
    <subcellularLocation>
        <location evidence="1">Membrane</location>
        <topology evidence="1">Peripheral membrane protein</topology>
    </subcellularLocation>
    <subcellularLocation>
        <location evidence="2">Secreted</location>
        <location evidence="2">Cell wall</location>
    </subcellularLocation>
</comment>
<dbReference type="Gene3D" id="2.60.40.760">
    <property type="entry name" value="Expansin, cellulose-binding-like domain"/>
    <property type="match status" value="1"/>
</dbReference>
<evidence type="ECO:0000256" key="4">
    <source>
        <dbReference type="ARBA" id="ARBA00007626"/>
    </source>
</evidence>
<dbReference type="Gene3D" id="1.25.40.10">
    <property type="entry name" value="Tetratricopeptide repeat domain"/>
    <property type="match status" value="3"/>
</dbReference>
<dbReference type="GO" id="GO:0003729">
    <property type="term" value="F:mRNA binding"/>
    <property type="evidence" value="ECO:0007669"/>
    <property type="project" value="UniProtKB-ARBA"/>
</dbReference>
<dbReference type="AlphaFoldDB" id="A0ABD2YCD1"/>
<dbReference type="Pfam" id="PF01357">
    <property type="entry name" value="Expansin_C"/>
    <property type="match status" value="1"/>
</dbReference>
<dbReference type="Pfam" id="PF13041">
    <property type="entry name" value="PPR_2"/>
    <property type="match status" value="1"/>
</dbReference>
<accession>A0ABD2YCD1</accession>
<evidence type="ECO:0000256" key="11">
    <source>
        <dbReference type="PROSITE-ProRule" id="PRU00708"/>
    </source>
</evidence>
<organism evidence="14 15">
    <name type="scientific">Cinchona calisaya</name>
    <dbReference type="NCBI Taxonomy" id="153742"/>
    <lineage>
        <taxon>Eukaryota</taxon>
        <taxon>Viridiplantae</taxon>
        <taxon>Streptophyta</taxon>
        <taxon>Embryophyta</taxon>
        <taxon>Tracheophyta</taxon>
        <taxon>Spermatophyta</taxon>
        <taxon>Magnoliopsida</taxon>
        <taxon>eudicotyledons</taxon>
        <taxon>Gunneridae</taxon>
        <taxon>Pentapetalae</taxon>
        <taxon>asterids</taxon>
        <taxon>lamiids</taxon>
        <taxon>Gentianales</taxon>
        <taxon>Rubiaceae</taxon>
        <taxon>Cinchonoideae</taxon>
        <taxon>Cinchoneae</taxon>
        <taxon>Cinchona</taxon>
    </lineage>
</organism>
<evidence type="ECO:0000259" key="12">
    <source>
        <dbReference type="PROSITE" id="PS50842"/>
    </source>
</evidence>
<evidence type="ECO:0000256" key="7">
    <source>
        <dbReference type="ARBA" id="ARBA00022729"/>
    </source>
</evidence>
<dbReference type="Pfam" id="PF03330">
    <property type="entry name" value="DPBB_1"/>
    <property type="match status" value="1"/>
</dbReference>
<feature type="domain" description="Expansin-like EG45" evidence="12">
    <location>
        <begin position="53"/>
        <end position="164"/>
    </location>
</feature>
<feature type="repeat" description="PPR" evidence="11">
    <location>
        <begin position="578"/>
        <end position="612"/>
    </location>
</feature>
<dbReference type="InterPro" id="IPR007118">
    <property type="entry name" value="Expan_Lol_pI"/>
</dbReference>
<dbReference type="Gene3D" id="2.40.40.10">
    <property type="entry name" value="RlpA-like domain"/>
    <property type="match status" value="1"/>
</dbReference>
<dbReference type="Pfam" id="PF01535">
    <property type="entry name" value="PPR"/>
    <property type="match status" value="4"/>
</dbReference>
<dbReference type="Proteomes" id="UP001630127">
    <property type="component" value="Unassembled WGS sequence"/>
</dbReference>
<feature type="domain" description="Expansin-like CBD" evidence="13">
    <location>
        <begin position="174"/>
        <end position="254"/>
    </location>
</feature>
<keyword evidence="8" id="KW-0677">Repeat</keyword>
<evidence type="ECO:0000256" key="9">
    <source>
        <dbReference type="ARBA" id="ARBA00023136"/>
    </source>
</evidence>
<evidence type="ECO:0000256" key="8">
    <source>
        <dbReference type="ARBA" id="ARBA00022737"/>
    </source>
</evidence>
<dbReference type="PANTHER" id="PTHR45717">
    <property type="entry name" value="OS12G0527900 PROTEIN"/>
    <property type="match status" value="1"/>
</dbReference>
<protein>
    <recommendedName>
        <fullName evidence="16">Expansin</fullName>
    </recommendedName>
</protein>
<evidence type="ECO:0000256" key="1">
    <source>
        <dbReference type="ARBA" id="ARBA00004170"/>
    </source>
</evidence>
<feature type="repeat" description="PPR" evidence="11">
    <location>
        <begin position="368"/>
        <end position="402"/>
    </location>
</feature>
<dbReference type="SMART" id="SM00837">
    <property type="entry name" value="DPBB_1"/>
    <property type="match status" value="1"/>
</dbReference>
<dbReference type="InterPro" id="IPR002885">
    <property type="entry name" value="PPR_rpt"/>
</dbReference>
<comment type="similarity">
    <text evidence="3">Belongs to the expansin family. Expansin A subfamily.</text>
</comment>
<comment type="caution">
    <text evidence="14">The sequence shown here is derived from an EMBL/GenBank/DDBJ whole genome shotgun (WGS) entry which is preliminary data.</text>
</comment>
<keyword evidence="15" id="KW-1185">Reference proteome</keyword>
<dbReference type="EMBL" id="JBJUIK010000015">
    <property type="protein sequence ID" value="KAL3503223.1"/>
    <property type="molecule type" value="Genomic_DNA"/>
</dbReference>
<keyword evidence="9" id="KW-0472">Membrane</keyword>
<evidence type="ECO:0008006" key="16">
    <source>
        <dbReference type="Google" id="ProtNLM"/>
    </source>
</evidence>
<dbReference type="PROSITE" id="PS50843">
    <property type="entry name" value="EXPANSIN_CBD"/>
    <property type="match status" value="1"/>
</dbReference>
<dbReference type="InterPro" id="IPR007117">
    <property type="entry name" value="Expansin_CBD"/>
</dbReference>
<dbReference type="PROSITE" id="PS50842">
    <property type="entry name" value="EXPANSIN_EG45"/>
    <property type="match status" value="1"/>
</dbReference>
<comment type="similarity">
    <text evidence="4">Belongs to the PPR family. P subfamily.</text>
</comment>
<dbReference type="CDD" id="cd22274">
    <property type="entry name" value="DPBB_EXPA_N"/>
    <property type="match status" value="1"/>
</dbReference>
<gene>
    <name evidence="14" type="ORF">ACH5RR_037672</name>
</gene>
<keyword evidence="6" id="KW-0964">Secreted</keyword>
<feature type="non-terminal residue" evidence="14">
    <location>
        <position position="1"/>
    </location>
</feature>
<evidence type="ECO:0000256" key="6">
    <source>
        <dbReference type="ARBA" id="ARBA00022525"/>
    </source>
</evidence>
<dbReference type="GO" id="GO:0009653">
    <property type="term" value="P:anatomical structure morphogenesis"/>
    <property type="evidence" value="ECO:0007669"/>
    <property type="project" value="UniProtKB-ARBA"/>
</dbReference>
<dbReference type="PRINTS" id="PR01225">
    <property type="entry name" value="EXPANSNFAMLY"/>
</dbReference>
<evidence type="ECO:0000256" key="2">
    <source>
        <dbReference type="ARBA" id="ARBA00004191"/>
    </source>
</evidence>
<name>A0ABD2YCD1_9GENT</name>
<proteinExistence type="inferred from homology"/>